<evidence type="ECO:0000313" key="2">
    <source>
        <dbReference type="EMBL" id="KAF6035971.1"/>
    </source>
</evidence>
<organism evidence="2 3">
    <name type="scientific">Bugula neritina</name>
    <name type="common">Brown bryozoan</name>
    <name type="synonym">Sertularia neritina</name>
    <dbReference type="NCBI Taxonomy" id="10212"/>
    <lineage>
        <taxon>Eukaryota</taxon>
        <taxon>Metazoa</taxon>
        <taxon>Spiralia</taxon>
        <taxon>Lophotrochozoa</taxon>
        <taxon>Bryozoa</taxon>
        <taxon>Gymnolaemata</taxon>
        <taxon>Cheilostomatida</taxon>
        <taxon>Flustrina</taxon>
        <taxon>Buguloidea</taxon>
        <taxon>Bugulidae</taxon>
        <taxon>Bugula</taxon>
    </lineage>
</organism>
<keyword evidence="3" id="KW-1185">Reference proteome</keyword>
<comment type="caution">
    <text evidence="2">The sequence shown here is derived from an EMBL/GenBank/DDBJ whole genome shotgun (WGS) entry which is preliminary data.</text>
</comment>
<evidence type="ECO:0008006" key="4">
    <source>
        <dbReference type="Google" id="ProtNLM"/>
    </source>
</evidence>
<gene>
    <name evidence="2" type="ORF">EB796_005718</name>
</gene>
<dbReference type="InterPro" id="IPR011333">
    <property type="entry name" value="SKP1/BTB/POZ_sf"/>
</dbReference>
<evidence type="ECO:0000313" key="3">
    <source>
        <dbReference type="Proteomes" id="UP000593567"/>
    </source>
</evidence>
<proteinExistence type="predicted"/>
<dbReference type="Proteomes" id="UP000593567">
    <property type="component" value="Unassembled WGS sequence"/>
</dbReference>
<reference evidence="2" key="1">
    <citation type="submission" date="2020-06" db="EMBL/GenBank/DDBJ databases">
        <title>Draft genome of Bugula neritina, a colonial animal packing powerful symbionts and potential medicines.</title>
        <authorList>
            <person name="Rayko M."/>
        </authorList>
    </citation>
    <scope>NUCLEOTIDE SEQUENCE [LARGE SCALE GENOMIC DNA]</scope>
    <source>
        <strain evidence="2">Kwan_BN1</strain>
    </source>
</reference>
<sequence>MDAKKGKAGSKEVILRCPNCGKSYKRQSVFDKHVGKCILIPKKSIFPNFKSRPGSNALIKGSSIVSKHKKVTKLKAKRPCKGTTSKSVEAETQVSTTLLRQADKETRWQLIQCNVNSILDDTLGSQKFLVTQKLPKSKSADLLNPLTCADPTENSNKENLTSPDWWQTAMGEDGRSAGSHTLSSTGEVGGYSYKNRSVFQAKLCDKFQGQPIPTNRFLCTISKINTELPDATSTETPTLLDLIPGHRACPLTQMVDNDLFSDLTINSMDNQSIKCHRLILSQTYPEISKYLQTNRVIQLTSVPKPEILEWLAAVYSGDFSTIQGRVSHHSTQEILRFLKDPFSLTAVKDVSTPEDVGQTLVSSEVNNKHKVHTKCQNSTKSASSRMKKPKVSKPSRPGAEMKVSPLLSTVL</sequence>
<feature type="compositionally biased region" description="Polar residues" evidence="1">
    <location>
        <begin position="374"/>
        <end position="384"/>
    </location>
</feature>
<evidence type="ECO:0000256" key="1">
    <source>
        <dbReference type="SAM" id="MobiDB-lite"/>
    </source>
</evidence>
<dbReference type="EMBL" id="VXIV02000801">
    <property type="protein sequence ID" value="KAF6035971.1"/>
    <property type="molecule type" value="Genomic_DNA"/>
</dbReference>
<protein>
    <recommendedName>
        <fullName evidence="4">BTB domain-containing protein</fullName>
    </recommendedName>
</protein>
<accession>A0A7J7KDN3</accession>
<dbReference type="AlphaFoldDB" id="A0A7J7KDN3"/>
<dbReference type="Gene3D" id="3.30.710.10">
    <property type="entry name" value="Potassium Channel Kv1.1, Chain A"/>
    <property type="match status" value="1"/>
</dbReference>
<feature type="region of interest" description="Disordered" evidence="1">
    <location>
        <begin position="367"/>
        <end position="411"/>
    </location>
</feature>
<name>A0A7J7KDN3_BUGNE</name>